<protein>
    <submittedName>
        <fullName evidence="1">Uncharacterized protein</fullName>
    </submittedName>
</protein>
<reference evidence="1" key="2">
    <citation type="journal article" date="2015" name="Data Brief">
        <title>Shoot transcriptome of the giant reed, Arundo donax.</title>
        <authorList>
            <person name="Barrero R.A."/>
            <person name="Guerrero F.D."/>
            <person name="Moolhuijzen P."/>
            <person name="Goolsby J.A."/>
            <person name="Tidwell J."/>
            <person name="Bellgard S.E."/>
            <person name="Bellgard M.I."/>
        </authorList>
    </citation>
    <scope>NUCLEOTIDE SEQUENCE</scope>
    <source>
        <tissue evidence="1">Shoot tissue taken approximately 20 cm above the soil surface</tissue>
    </source>
</reference>
<evidence type="ECO:0000313" key="1">
    <source>
        <dbReference type="EMBL" id="JAE01308.1"/>
    </source>
</evidence>
<reference evidence="1" key="1">
    <citation type="submission" date="2014-09" db="EMBL/GenBank/DDBJ databases">
        <authorList>
            <person name="Magalhaes I.L.F."/>
            <person name="Oliveira U."/>
            <person name="Santos F.R."/>
            <person name="Vidigal T.H.D.A."/>
            <person name="Brescovit A.D."/>
            <person name="Santos A.J."/>
        </authorList>
    </citation>
    <scope>NUCLEOTIDE SEQUENCE</scope>
    <source>
        <tissue evidence="1">Shoot tissue taken approximately 20 cm above the soil surface</tissue>
    </source>
</reference>
<dbReference type="EMBL" id="GBRH01196588">
    <property type="protein sequence ID" value="JAE01308.1"/>
    <property type="molecule type" value="Transcribed_RNA"/>
</dbReference>
<sequence length="44" mass="4810">MLKGFFHPSKASVSKSLTRDILARFSPGDLSLLDREVSFLAIAS</sequence>
<organism evidence="1">
    <name type="scientific">Arundo donax</name>
    <name type="common">Giant reed</name>
    <name type="synonym">Donax arundinaceus</name>
    <dbReference type="NCBI Taxonomy" id="35708"/>
    <lineage>
        <taxon>Eukaryota</taxon>
        <taxon>Viridiplantae</taxon>
        <taxon>Streptophyta</taxon>
        <taxon>Embryophyta</taxon>
        <taxon>Tracheophyta</taxon>
        <taxon>Spermatophyta</taxon>
        <taxon>Magnoliopsida</taxon>
        <taxon>Liliopsida</taxon>
        <taxon>Poales</taxon>
        <taxon>Poaceae</taxon>
        <taxon>PACMAD clade</taxon>
        <taxon>Arundinoideae</taxon>
        <taxon>Arundineae</taxon>
        <taxon>Arundo</taxon>
    </lineage>
</organism>
<dbReference type="AlphaFoldDB" id="A0A0A9EZ41"/>
<name>A0A0A9EZ41_ARUDO</name>
<accession>A0A0A9EZ41</accession>
<proteinExistence type="predicted"/>